<dbReference type="Proteomes" id="UP000644548">
    <property type="component" value="Unassembled WGS sequence"/>
</dbReference>
<comment type="caution">
    <text evidence="1">The sequence shown here is derived from an EMBL/GenBank/DDBJ whole genome shotgun (WGS) entry which is preliminary data.</text>
</comment>
<reference evidence="2" key="1">
    <citation type="journal article" date="2019" name="Int. J. Syst. Evol. Microbiol.">
        <title>The Global Catalogue of Microorganisms (GCM) 10K type strain sequencing project: providing services to taxonomists for standard genome sequencing and annotation.</title>
        <authorList>
            <consortium name="The Broad Institute Genomics Platform"/>
            <consortium name="The Broad Institute Genome Sequencing Center for Infectious Disease"/>
            <person name="Wu L."/>
            <person name="Ma J."/>
        </authorList>
    </citation>
    <scope>NUCLEOTIDE SEQUENCE [LARGE SCALE GENOMIC DNA]</scope>
    <source>
        <strain evidence="2">JCM 31405</strain>
    </source>
</reference>
<organism evidence="1 2">
    <name type="scientific">Deinococcus sedimenti</name>
    <dbReference type="NCBI Taxonomy" id="1867090"/>
    <lineage>
        <taxon>Bacteria</taxon>
        <taxon>Thermotogati</taxon>
        <taxon>Deinococcota</taxon>
        <taxon>Deinococci</taxon>
        <taxon>Deinococcales</taxon>
        <taxon>Deinococcaceae</taxon>
        <taxon>Deinococcus</taxon>
    </lineage>
</organism>
<sequence length="87" mass="9514">MSAAPRPAQYSARMGLHDDPFHVQVTKSGLLRISRGGTVVVEVGGERATTLRAALNGAPDEDARQQLLARATGNYRRGNERQSRQNR</sequence>
<dbReference type="EMBL" id="BMQN01000018">
    <property type="protein sequence ID" value="GGS07054.1"/>
    <property type="molecule type" value="Genomic_DNA"/>
</dbReference>
<gene>
    <name evidence="1" type="ORF">GCM10008960_36770</name>
</gene>
<proteinExistence type="predicted"/>
<name>A0ABQ2SA57_9DEIO</name>
<evidence type="ECO:0000313" key="1">
    <source>
        <dbReference type="EMBL" id="GGS07054.1"/>
    </source>
</evidence>
<evidence type="ECO:0000313" key="2">
    <source>
        <dbReference type="Proteomes" id="UP000644548"/>
    </source>
</evidence>
<keyword evidence="2" id="KW-1185">Reference proteome</keyword>
<accession>A0ABQ2SA57</accession>
<protein>
    <submittedName>
        <fullName evidence="1">Uncharacterized protein</fullName>
    </submittedName>
</protein>